<dbReference type="AlphaFoldDB" id="A0A5B7EJK1"/>
<name>A0A5B7EJK1_PORTR</name>
<keyword evidence="2" id="KW-1185">Reference proteome</keyword>
<protein>
    <submittedName>
        <fullName evidence="1">Uncharacterized protein</fullName>
    </submittedName>
</protein>
<reference evidence="1 2" key="1">
    <citation type="submission" date="2019-05" db="EMBL/GenBank/DDBJ databases">
        <title>Another draft genome of Portunus trituberculatus and its Hox gene families provides insights of decapod evolution.</title>
        <authorList>
            <person name="Jeong J.-H."/>
            <person name="Song I."/>
            <person name="Kim S."/>
            <person name="Choi T."/>
            <person name="Kim D."/>
            <person name="Ryu S."/>
            <person name="Kim W."/>
        </authorList>
    </citation>
    <scope>NUCLEOTIDE SEQUENCE [LARGE SCALE GENOMIC DNA]</scope>
    <source>
        <tissue evidence="1">Muscle</tissue>
    </source>
</reference>
<proteinExistence type="predicted"/>
<evidence type="ECO:0000313" key="1">
    <source>
        <dbReference type="EMBL" id="MPC33427.1"/>
    </source>
</evidence>
<comment type="caution">
    <text evidence="1">The sequence shown here is derived from an EMBL/GenBank/DDBJ whole genome shotgun (WGS) entry which is preliminary data.</text>
</comment>
<accession>A0A5B7EJK1</accession>
<evidence type="ECO:0000313" key="2">
    <source>
        <dbReference type="Proteomes" id="UP000324222"/>
    </source>
</evidence>
<gene>
    <name evidence="1" type="ORF">E2C01_026777</name>
</gene>
<sequence>MGCTGPDPCILAGLPPLPHLTPPVTHVFLHSPTPRRPPPFAMFNRGNLAKSNKINNLLRCKFFN</sequence>
<organism evidence="1 2">
    <name type="scientific">Portunus trituberculatus</name>
    <name type="common">Swimming crab</name>
    <name type="synonym">Neptunus trituberculatus</name>
    <dbReference type="NCBI Taxonomy" id="210409"/>
    <lineage>
        <taxon>Eukaryota</taxon>
        <taxon>Metazoa</taxon>
        <taxon>Ecdysozoa</taxon>
        <taxon>Arthropoda</taxon>
        <taxon>Crustacea</taxon>
        <taxon>Multicrustacea</taxon>
        <taxon>Malacostraca</taxon>
        <taxon>Eumalacostraca</taxon>
        <taxon>Eucarida</taxon>
        <taxon>Decapoda</taxon>
        <taxon>Pleocyemata</taxon>
        <taxon>Brachyura</taxon>
        <taxon>Eubrachyura</taxon>
        <taxon>Portunoidea</taxon>
        <taxon>Portunidae</taxon>
        <taxon>Portuninae</taxon>
        <taxon>Portunus</taxon>
    </lineage>
</organism>
<dbReference type="Proteomes" id="UP000324222">
    <property type="component" value="Unassembled WGS sequence"/>
</dbReference>
<dbReference type="EMBL" id="VSRR010002833">
    <property type="protein sequence ID" value="MPC33427.1"/>
    <property type="molecule type" value="Genomic_DNA"/>
</dbReference>